<protein>
    <submittedName>
        <fullName evidence="2">Uncharacterized protein</fullName>
    </submittedName>
</protein>
<feature type="compositionally biased region" description="Acidic residues" evidence="1">
    <location>
        <begin position="599"/>
        <end position="633"/>
    </location>
</feature>
<gene>
    <name evidence="2" type="ORF">PHLCEN_2v3526</name>
</gene>
<organism evidence="2 3">
    <name type="scientific">Hermanssonia centrifuga</name>
    <dbReference type="NCBI Taxonomy" id="98765"/>
    <lineage>
        <taxon>Eukaryota</taxon>
        <taxon>Fungi</taxon>
        <taxon>Dikarya</taxon>
        <taxon>Basidiomycota</taxon>
        <taxon>Agaricomycotina</taxon>
        <taxon>Agaricomycetes</taxon>
        <taxon>Polyporales</taxon>
        <taxon>Meruliaceae</taxon>
        <taxon>Hermanssonia</taxon>
    </lineage>
</organism>
<evidence type="ECO:0000313" key="2">
    <source>
        <dbReference type="EMBL" id="PSS06868.1"/>
    </source>
</evidence>
<evidence type="ECO:0000256" key="1">
    <source>
        <dbReference type="SAM" id="MobiDB-lite"/>
    </source>
</evidence>
<dbReference type="EMBL" id="MLYV02000351">
    <property type="protein sequence ID" value="PSS06868.1"/>
    <property type="molecule type" value="Genomic_DNA"/>
</dbReference>
<proteinExistence type="predicted"/>
<dbReference type="Proteomes" id="UP000186601">
    <property type="component" value="Unassembled WGS sequence"/>
</dbReference>
<feature type="compositionally biased region" description="Acidic residues" evidence="1">
    <location>
        <begin position="564"/>
        <end position="589"/>
    </location>
</feature>
<feature type="compositionally biased region" description="Polar residues" evidence="1">
    <location>
        <begin position="224"/>
        <end position="233"/>
    </location>
</feature>
<reference evidence="2 3" key="1">
    <citation type="submission" date="2018-02" db="EMBL/GenBank/DDBJ databases">
        <title>Genome sequence of the basidiomycete white-rot fungus Phlebia centrifuga.</title>
        <authorList>
            <person name="Granchi Z."/>
            <person name="Peng M."/>
            <person name="de Vries R.P."/>
            <person name="Hilden K."/>
            <person name="Makela M.R."/>
            <person name="Grigoriev I."/>
            <person name="Riley R."/>
        </authorList>
    </citation>
    <scope>NUCLEOTIDE SEQUENCE [LARGE SCALE GENOMIC DNA]</scope>
    <source>
        <strain evidence="2 3">FBCC195</strain>
    </source>
</reference>
<feature type="region of interest" description="Disordered" evidence="1">
    <location>
        <begin position="89"/>
        <end position="134"/>
    </location>
</feature>
<feature type="compositionally biased region" description="Low complexity" evidence="1">
    <location>
        <begin position="234"/>
        <end position="248"/>
    </location>
</feature>
<dbReference type="AlphaFoldDB" id="A0A2R6QEW1"/>
<feature type="compositionally biased region" description="Polar residues" evidence="1">
    <location>
        <begin position="121"/>
        <end position="133"/>
    </location>
</feature>
<evidence type="ECO:0000313" key="3">
    <source>
        <dbReference type="Proteomes" id="UP000186601"/>
    </source>
</evidence>
<name>A0A2R6QEW1_9APHY</name>
<dbReference type="OrthoDB" id="3267098at2759"/>
<feature type="region of interest" description="Disordered" evidence="1">
    <location>
        <begin position="210"/>
        <end position="271"/>
    </location>
</feature>
<accession>A0A2R6QEW1</accession>
<comment type="caution">
    <text evidence="2">The sequence shown here is derived from an EMBL/GenBank/DDBJ whole genome shotgun (WGS) entry which is preliminary data.</text>
</comment>
<keyword evidence="3" id="KW-1185">Reference proteome</keyword>
<feature type="region of interest" description="Disordered" evidence="1">
    <location>
        <begin position="564"/>
        <end position="640"/>
    </location>
</feature>
<dbReference type="STRING" id="98765.A0A2R6QEW1"/>
<sequence>MKKLAARDWEDMLQVALPIFEGLLDEPYNTVVLDLLFTLATWHALAKLRMHTDSTLSVFEATTSNLGTLLRGFATKVCNAFVTRELPSEEAARGRRTAAKATQSQKKGAGRWKKVPHGGNPETSSGSPGQSPAVSHLKKFSLTTYKTHALGDYPAMIRMFGTTDSYSTQTGELEHRRVKRFYGRTNKQNFTRQITKQHMREEVIRRVKKRVEKKAQEAAKASMGESQNPQRHLSSSSTSEQSVLPQSSGIPASLTFEDSDPLPYTPPDKHYHISQSNRFHKDVTDWLSSNNNDPALKDFVPRLKDHLLARLSGDEYDGDEREYTNAERRALILVDNRIYQHKVIRINHTSYDLRRAQDSLNPRTHADIMVASQEDQGGWNSHPYWYARIVGIFHAYVQHVGPSSKDDSKEPQRLEFLWVRWFGRDLTAPGGFQTRRLHRIGFVDVDEPEQFAFGFLDPDLICRGVHVIPAFAHGKTSELLGPSVVRSVSDNDEDWVFYYVNIFADRDMFMRYLGGGVGHRVVQFILDRVASVVTAEEEQGEQVAEESDSEVQPLNIPEDEQALIEEDGDDKEEAADETGDEVDDAECDYGYDGARSNDDSEGGEDEDGEEFGEEDLGPEDGEDEIREDEDFEGMEGFAPL</sequence>